<dbReference type="Pfam" id="PF10397">
    <property type="entry name" value="ADSL_C"/>
    <property type="match status" value="1"/>
</dbReference>
<protein>
    <submittedName>
        <fullName evidence="5">3-carboxy-cis,cis-muconate cycloisomerase</fullName>
        <ecNumber evidence="5">5.5.1.2</ecNumber>
    </submittedName>
</protein>
<dbReference type="Gene3D" id="1.10.40.30">
    <property type="entry name" value="Fumarase/aspartase (C-terminal domain)"/>
    <property type="match status" value="1"/>
</dbReference>
<comment type="caution">
    <text evidence="5">The sequence shown here is derived from an EMBL/GenBank/DDBJ whole genome shotgun (WGS) entry which is preliminary data.</text>
</comment>
<feature type="domain" description="Adenylosuccinate lyase C-terminal" evidence="4">
    <location>
        <begin position="374"/>
        <end position="448"/>
    </location>
</feature>
<comment type="similarity">
    <text evidence="2">Belongs to the class-II fumarase/aspartase family.</text>
</comment>
<dbReference type="EC" id="5.5.1.2" evidence="5"/>
<dbReference type="InterPro" id="IPR012789">
    <property type="entry name" value="Protocat_PcaB-like"/>
</dbReference>
<dbReference type="SMART" id="SM00998">
    <property type="entry name" value="ADSL_C"/>
    <property type="match status" value="1"/>
</dbReference>
<organism evidence="5 6">
    <name type="scientific">Plantactinospora solaniradicis</name>
    <dbReference type="NCBI Taxonomy" id="1723736"/>
    <lineage>
        <taxon>Bacteria</taxon>
        <taxon>Bacillati</taxon>
        <taxon>Actinomycetota</taxon>
        <taxon>Actinomycetes</taxon>
        <taxon>Micromonosporales</taxon>
        <taxon>Micromonosporaceae</taxon>
        <taxon>Plantactinospora</taxon>
    </lineage>
</organism>
<feature type="region of interest" description="Disordered" evidence="3">
    <location>
        <begin position="460"/>
        <end position="480"/>
    </location>
</feature>
<dbReference type="Gene3D" id="1.20.200.10">
    <property type="entry name" value="Fumarase/aspartase (Central domain)"/>
    <property type="match status" value="1"/>
</dbReference>
<keyword evidence="6" id="KW-1185">Reference proteome</keyword>
<reference evidence="6" key="1">
    <citation type="journal article" date="2019" name="Int. J. Syst. Evol. Microbiol.">
        <title>The Global Catalogue of Microorganisms (GCM) 10K type strain sequencing project: providing services to taxonomists for standard genome sequencing and annotation.</title>
        <authorList>
            <consortium name="The Broad Institute Genomics Platform"/>
            <consortium name="The Broad Institute Genome Sequencing Center for Infectious Disease"/>
            <person name="Wu L."/>
            <person name="Ma J."/>
        </authorList>
    </citation>
    <scope>NUCLEOTIDE SEQUENCE [LARGE SCALE GENOMIC DNA]</scope>
    <source>
        <strain evidence="6">ZS-35-S2</strain>
    </source>
</reference>
<keyword evidence="5" id="KW-0413">Isomerase</keyword>
<evidence type="ECO:0000256" key="1">
    <source>
        <dbReference type="ARBA" id="ARBA00023239"/>
    </source>
</evidence>
<dbReference type="CDD" id="cd01597">
    <property type="entry name" value="pCLME"/>
    <property type="match status" value="1"/>
</dbReference>
<keyword evidence="1" id="KW-0456">Lyase</keyword>
<evidence type="ECO:0000259" key="4">
    <source>
        <dbReference type="SMART" id="SM00998"/>
    </source>
</evidence>
<dbReference type="Proteomes" id="UP001596203">
    <property type="component" value="Unassembled WGS sequence"/>
</dbReference>
<dbReference type="PANTHER" id="PTHR43172:SF2">
    <property type="entry name" value="ADENYLOSUCCINATE LYASE C-TERMINAL DOMAIN-CONTAINING PROTEIN"/>
    <property type="match status" value="1"/>
</dbReference>
<evidence type="ECO:0000313" key="6">
    <source>
        <dbReference type="Proteomes" id="UP001596203"/>
    </source>
</evidence>
<evidence type="ECO:0000256" key="3">
    <source>
        <dbReference type="SAM" id="MobiDB-lite"/>
    </source>
</evidence>
<dbReference type="SUPFAM" id="SSF48557">
    <property type="entry name" value="L-aspartase-like"/>
    <property type="match status" value="1"/>
</dbReference>
<dbReference type="NCBIfam" id="TIGR02426">
    <property type="entry name" value="protocat_pcaB"/>
    <property type="match status" value="1"/>
</dbReference>
<dbReference type="Pfam" id="PF00206">
    <property type="entry name" value="Lyase_1"/>
    <property type="match status" value="1"/>
</dbReference>
<dbReference type="EMBL" id="JBHSPR010000007">
    <property type="protein sequence ID" value="MFC6015856.1"/>
    <property type="molecule type" value="Genomic_DNA"/>
</dbReference>
<dbReference type="PANTHER" id="PTHR43172">
    <property type="entry name" value="ADENYLOSUCCINATE LYASE"/>
    <property type="match status" value="1"/>
</dbReference>
<dbReference type="InterPro" id="IPR022761">
    <property type="entry name" value="Fumarate_lyase_N"/>
</dbReference>
<dbReference type="InterPro" id="IPR019468">
    <property type="entry name" value="AdenyloSucc_lyase_C"/>
</dbReference>
<dbReference type="InterPro" id="IPR020557">
    <property type="entry name" value="Fumarate_lyase_CS"/>
</dbReference>
<gene>
    <name evidence="5" type="primary">pcaB</name>
    <name evidence="5" type="ORF">ACFP2T_06585</name>
</gene>
<dbReference type="InterPro" id="IPR008948">
    <property type="entry name" value="L-Aspartase-like"/>
</dbReference>
<accession>A0ABW1K3N0</accession>
<proteinExistence type="inferred from homology"/>
<dbReference type="InterPro" id="IPR000362">
    <property type="entry name" value="Fumarate_lyase_fam"/>
</dbReference>
<sequence length="480" mass="49072">MPQSADTPPSTSAGPAAGGLLSGLFGTPEVDAELADPALLRAMLDMERALAEAEAESGVLPVSAAEAIAAQCRVERFDLAALGAAADAAGNPVVPLVRQLTAAVPAEARPWVHHGATSQDVLDTALVLVAVRATGPMLRHLDAAIAAAATHAERHRNSVMLARTLGQAAAPTTFGLKAAGWLVGLLDARSRLVAARSALPAQLGGAVGTLAALGPLGPEVADGLAARLGLAPSRLPWHTRRQPLLDLGSALGGLLAATGKLGLDLGLLAQSEVAEVAEGGGPDRGGSSAMPNKRNPVDAILVSAAARRGPGLLATLYAAAVQEHERATGGWHAEWEPLLDLLRLAGGVASRTARVLTNLDVRPQRMRANLDALGGRVLAEAVATRLAPVLGRAEAHDVVARAVSAPDFRAGLLADPAVRAQLREPDLDRALDPANWLGSAGVFVDRALLAYQESDAYRGSVADREVATDPSTPTAPEDGS</sequence>
<dbReference type="RefSeq" id="WP_377418508.1">
    <property type="nucleotide sequence ID" value="NZ_JBHSPR010000007.1"/>
</dbReference>
<evidence type="ECO:0000256" key="2">
    <source>
        <dbReference type="ARBA" id="ARBA00034772"/>
    </source>
</evidence>
<evidence type="ECO:0000313" key="5">
    <source>
        <dbReference type="EMBL" id="MFC6015856.1"/>
    </source>
</evidence>
<dbReference type="GO" id="GO:0047472">
    <property type="term" value="F:3-carboxy-cis,cis-muconate cycloisomerase activity"/>
    <property type="evidence" value="ECO:0007669"/>
    <property type="project" value="UniProtKB-EC"/>
</dbReference>
<dbReference type="PROSITE" id="PS00163">
    <property type="entry name" value="FUMARATE_LYASES"/>
    <property type="match status" value="1"/>
</dbReference>
<dbReference type="PRINTS" id="PR00149">
    <property type="entry name" value="FUMRATELYASE"/>
</dbReference>
<name>A0ABW1K3N0_9ACTN</name>